<dbReference type="GO" id="GO:0003994">
    <property type="term" value="F:aconitate hydratase activity"/>
    <property type="evidence" value="ECO:0007669"/>
    <property type="project" value="TreeGrafter"/>
</dbReference>
<keyword evidence="2" id="KW-1185">Reference proteome</keyword>
<dbReference type="SUPFAM" id="SSF52016">
    <property type="entry name" value="LeuD/IlvD-like"/>
    <property type="match status" value="1"/>
</dbReference>
<dbReference type="Proteomes" id="UP000277204">
    <property type="component" value="Unassembled WGS sequence"/>
</dbReference>
<dbReference type="Gene3D" id="3.30.499.10">
    <property type="entry name" value="Aconitase, domain 3"/>
    <property type="match status" value="1"/>
</dbReference>
<dbReference type="GO" id="GO:0005739">
    <property type="term" value="C:mitochondrion"/>
    <property type="evidence" value="ECO:0007669"/>
    <property type="project" value="TreeGrafter"/>
</dbReference>
<dbReference type="EMBL" id="UZAI01020454">
    <property type="protein sequence ID" value="VDP51583.1"/>
    <property type="molecule type" value="Genomic_DNA"/>
</dbReference>
<sequence length="325" mass="36343">DTKKGDKNTIVSSYNRNFTGRNDANPATHAFVTSPELVTALVFGGSLSFNPLTDELIADDGSKFKFKPPTGDTLPKKGFDPGQNTYQPPVSDTSKITVKVDPSSQRLQLLSPFKKWDGKDLTEMPILIKIKGKCTTDHISAAGQWLKYRGHLDNISNNLFIGAINEENNEMNKVLHRPSGQWDTVPMVARRYKTDGINWCVIGDENYGEGSSREHAALEPRHLGGRAIIVKSFARIHETNLKKQGMLPLTFANPSDYDKIKPSDKISLLDLKNLQPGKPVRCVIHHENGKTEEVQLLHTFNENQIEWFKAGSALNRMRELGSQQH</sequence>
<dbReference type="GO" id="GO:0006099">
    <property type="term" value="P:tricarboxylic acid cycle"/>
    <property type="evidence" value="ECO:0007669"/>
    <property type="project" value="TreeGrafter"/>
</dbReference>
<dbReference type="PANTHER" id="PTHR43160">
    <property type="entry name" value="ACONITATE HYDRATASE B"/>
    <property type="match status" value="1"/>
</dbReference>
<dbReference type="GO" id="GO:0051539">
    <property type="term" value="F:4 iron, 4 sulfur cluster binding"/>
    <property type="evidence" value="ECO:0007669"/>
    <property type="project" value="TreeGrafter"/>
</dbReference>
<dbReference type="Pfam" id="PF00330">
    <property type="entry name" value="Aconitase"/>
    <property type="match status" value="1"/>
</dbReference>
<accession>A0A183N888</accession>
<dbReference type="Pfam" id="PF00694">
    <property type="entry name" value="Aconitase_C"/>
    <property type="match status" value="1"/>
</dbReference>
<protein>
    <submittedName>
        <fullName evidence="1">Uncharacterized protein</fullName>
    </submittedName>
</protein>
<dbReference type="SUPFAM" id="SSF53732">
    <property type="entry name" value="Aconitase iron-sulfur domain"/>
    <property type="match status" value="1"/>
</dbReference>
<dbReference type="Gene3D" id="3.20.19.10">
    <property type="entry name" value="Aconitase, domain 4"/>
    <property type="match status" value="1"/>
</dbReference>
<dbReference type="STRING" id="48269.A0A183N888"/>
<evidence type="ECO:0000313" key="1">
    <source>
        <dbReference type="EMBL" id="VDP51583.1"/>
    </source>
</evidence>
<dbReference type="InterPro" id="IPR050926">
    <property type="entry name" value="Aconitase/IPM_isomerase"/>
</dbReference>
<evidence type="ECO:0000313" key="2">
    <source>
        <dbReference type="Proteomes" id="UP000277204"/>
    </source>
</evidence>
<feature type="non-terminal residue" evidence="1">
    <location>
        <position position="1"/>
    </location>
</feature>
<organism evidence="1 2">
    <name type="scientific">Schistosoma margrebowiei</name>
    <dbReference type="NCBI Taxonomy" id="48269"/>
    <lineage>
        <taxon>Eukaryota</taxon>
        <taxon>Metazoa</taxon>
        <taxon>Spiralia</taxon>
        <taxon>Lophotrochozoa</taxon>
        <taxon>Platyhelminthes</taxon>
        <taxon>Trematoda</taxon>
        <taxon>Digenea</taxon>
        <taxon>Strigeidida</taxon>
        <taxon>Schistosomatoidea</taxon>
        <taxon>Schistosomatidae</taxon>
        <taxon>Schistosoma</taxon>
    </lineage>
</organism>
<dbReference type="InterPro" id="IPR015928">
    <property type="entry name" value="Aconitase/3IPM_dehydase_swvl"/>
</dbReference>
<dbReference type="PANTHER" id="PTHR43160:SF3">
    <property type="entry name" value="ACONITATE HYDRATASE, MITOCHONDRIAL"/>
    <property type="match status" value="1"/>
</dbReference>
<dbReference type="GO" id="GO:0005829">
    <property type="term" value="C:cytosol"/>
    <property type="evidence" value="ECO:0007669"/>
    <property type="project" value="TreeGrafter"/>
</dbReference>
<dbReference type="InterPro" id="IPR036008">
    <property type="entry name" value="Aconitase_4Fe-4S_dom"/>
</dbReference>
<dbReference type="AlphaFoldDB" id="A0A183N888"/>
<dbReference type="InterPro" id="IPR015931">
    <property type="entry name" value="Acnase/IPM_dHydase_lsu_aba_1/3"/>
</dbReference>
<dbReference type="InterPro" id="IPR000573">
    <property type="entry name" value="AconitaseA/IPMdHydase_ssu_swvl"/>
</dbReference>
<gene>
    <name evidence="1" type="ORF">SMRZ_LOCUS24513</name>
</gene>
<name>A0A183N888_9TREM</name>
<dbReference type="InterPro" id="IPR001030">
    <property type="entry name" value="Acoase/IPM_deHydtase_lsu_aba"/>
</dbReference>
<dbReference type="FunFam" id="3.20.19.10:FF:000002">
    <property type="entry name" value="Aconitate hydratase, mitochondrial"/>
    <property type="match status" value="1"/>
</dbReference>
<reference evidence="1 2" key="1">
    <citation type="submission" date="2018-11" db="EMBL/GenBank/DDBJ databases">
        <authorList>
            <consortium name="Pathogen Informatics"/>
        </authorList>
    </citation>
    <scope>NUCLEOTIDE SEQUENCE [LARGE SCALE GENOMIC DNA]</scope>
    <source>
        <strain evidence="1 2">Zambia</strain>
    </source>
</reference>
<proteinExistence type="predicted"/>